<dbReference type="Pfam" id="PF13482">
    <property type="entry name" value="RNase_H_2"/>
    <property type="match status" value="1"/>
</dbReference>
<dbReference type="InterPro" id="IPR012337">
    <property type="entry name" value="RNaseH-like_sf"/>
</dbReference>
<evidence type="ECO:0000259" key="1">
    <source>
        <dbReference type="Pfam" id="PF13482"/>
    </source>
</evidence>
<dbReference type="Gene3D" id="3.30.420.10">
    <property type="entry name" value="Ribonuclease H-like superfamily/Ribonuclease H"/>
    <property type="match status" value="1"/>
</dbReference>
<gene>
    <name evidence="2" type="ORF">LCGC14_2333890</name>
</gene>
<accession>A0A0F9D1H5</accession>
<organism evidence="2">
    <name type="scientific">marine sediment metagenome</name>
    <dbReference type="NCBI Taxonomy" id="412755"/>
    <lineage>
        <taxon>unclassified sequences</taxon>
        <taxon>metagenomes</taxon>
        <taxon>ecological metagenomes</taxon>
    </lineage>
</organism>
<proteinExistence type="predicted"/>
<sequence length="247" mass="28562">MIESTLCHLPHVSLAEEKNLWRKGICNWDDLQCWAAVHADDARYQTLEEAIARSRRALASQDVGFFLKNLPESEYYRIYPDFARQVFFLDIETDGLDQDAEITCLSVLNMDVMRSYLCTDDFGSAERLLGRVRIAVTFHGTRFDMPRLMRRFPDFRVRFHIDLARTLRFHKVSGGLKDVALRLGWRSNSNPSTITNGQQAAEAWHSYQQSADSSILRDLQAYNQEDVQMLRFIICALVSRHARSIPL</sequence>
<comment type="caution">
    <text evidence="2">The sequence shown here is derived from an EMBL/GenBank/DDBJ whole genome shotgun (WGS) entry which is preliminary data.</text>
</comment>
<dbReference type="InterPro" id="IPR038720">
    <property type="entry name" value="YprB_RNase_H-like_dom"/>
</dbReference>
<dbReference type="PANTHER" id="PTHR38462:SF1">
    <property type="entry name" value="YPRB RIBONUCLEASE H-LIKE DOMAIN-CONTAINING PROTEIN"/>
    <property type="match status" value="1"/>
</dbReference>
<dbReference type="SUPFAM" id="SSF53098">
    <property type="entry name" value="Ribonuclease H-like"/>
    <property type="match status" value="1"/>
</dbReference>
<evidence type="ECO:0000313" key="2">
    <source>
        <dbReference type="EMBL" id="KKL47601.1"/>
    </source>
</evidence>
<dbReference type="EMBL" id="LAZR01033607">
    <property type="protein sequence ID" value="KKL47601.1"/>
    <property type="molecule type" value="Genomic_DNA"/>
</dbReference>
<feature type="domain" description="YprB ribonuclease H-like" evidence="1">
    <location>
        <begin position="88"/>
        <end position="234"/>
    </location>
</feature>
<dbReference type="PANTHER" id="PTHR38462">
    <property type="entry name" value="EXONUCLEASE-LIKE PROTEIN"/>
    <property type="match status" value="1"/>
</dbReference>
<reference evidence="2" key="1">
    <citation type="journal article" date="2015" name="Nature">
        <title>Complex archaea that bridge the gap between prokaryotes and eukaryotes.</title>
        <authorList>
            <person name="Spang A."/>
            <person name="Saw J.H."/>
            <person name="Jorgensen S.L."/>
            <person name="Zaremba-Niedzwiedzka K."/>
            <person name="Martijn J."/>
            <person name="Lind A.E."/>
            <person name="van Eijk R."/>
            <person name="Schleper C."/>
            <person name="Guy L."/>
            <person name="Ettema T.J."/>
        </authorList>
    </citation>
    <scope>NUCLEOTIDE SEQUENCE</scope>
</reference>
<dbReference type="AlphaFoldDB" id="A0A0F9D1H5"/>
<name>A0A0F9D1H5_9ZZZZ</name>
<dbReference type="GO" id="GO:0003676">
    <property type="term" value="F:nucleic acid binding"/>
    <property type="evidence" value="ECO:0007669"/>
    <property type="project" value="InterPro"/>
</dbReference>
<protein>
    <recommendedName>
        <fullName evidence="1">YprB ribonuclease H-like domain-containing protein</fullName>
    </recommendedName>
</protein>
<dbReference type="InterPro" id="IPR036397">
    <property type="entry name" value="RNaseH_sf"/>
</dbReference>